<reference evidence="1 2" key="1">
    <citation type="submission" date="2015-04" db="EMBL/GenBank/DDBJ databases">
        <title>Lasius niger genome sequencing.</title>
        <authorList>
            <person name="Konorov E.A."/>
            <person name="Nikitin M.A."/>
            <person name="Kirill M.V."/>
            <person name="Chang P."/>
        </authorList>
    </citation>
    <scope>NUCLEOTIDE SEQUENCE [LARGE SCALE GENOMIC DNA]</scope>
    <source>
        <tissue evidence="1">Whole</tissue>
    </source>
</reference>
<dbReference type="Proteomes" id="UP000036403">
    <property type="component" value="Unassembled WGS sequence"/>
</dbReference>
<keyword evidence="1" id="KW-0540">Nuclease</keyword>
<evidence type="ECO:0000313" key="1">
    <source>
        <dbReference type="EMBL" id="KMQ83919.1"/>
    </source>
</evidence>
<comment type="caution">
    <text evidence="1">The sequence shown here is derived from an EMBL/GenBank/DDBJ whole genome shotgun (WGS) entry which is preliminary data.</text>
</comment>
<evidence type="ECO:0000313" key="2">
    <source>
        <dbReference type="Proteomes" id="UP000036403"/>
    </source>
</evidence>
<keyword evidence="1" id="KW-0378">Hydrolase</keyword>
<protein>
    <submittedName>
        <fullName evidence="1">Restriction endonuclease</fullName>
    </submittedName>
</protein>
<dbReference type="AlphaFoldDB" id="A0A0J7K0U0"/>
<dbReference type="PaxDb" id="67767-A0A0J7K0U0"/>
<keyword evidence="1" id="KW-0255">Endonuclease</keyword>
<dbReference type="GO" id="GO:0004519">
    <property type="term" value="F:endonuclease activity"/>
    <property type="evidence" value="ECO:0007669"/>
    <property type="project" value="UniProtKB-KW"/>
</dbReference>
<keyword evidence="2" id="KW-1185">Reference proteome</keyword>
<sequence>MVGSAAPPTPLGGVPHYFPGKGPGQAPLRIDAAYRGPKGAFEGLVHLTPLGFAEGLLFRGLWRIGGRLRLSVAENFYGGFGFLRGRDSLFLVAGRFRAGAASVCLQAGDLR</sequence>
<accession>A0A0J7K0U0</accession>
<dbReference type="EMBL" id="LBMM01017952">
    <property type="protein sequence ID" value="KMQ83919.1"/>
    <property type="molecule type" value="Genomic_DNA"/>
</dbReference>
<proteinExistence type="predicted"/>
<name>A0A0J7K0U0_LASNI</name>
<gene>
    <name evidence="1" type="ORF">RF55_18790</name>
</gene>
<organism evidence="1 2">
    <name type="scientific">Lasius niger</name>
    <name type="common">Black garden ant</name>
    <dbReference type="NCBI Taxonomy" id="67767"/>
    <lineage>
        <taxon>Eukaryota</taxon>
        <taxon>Metazoa</taxon>
        <taxon>Ecdysozoa</taxon>
        <taxon>Arthropoda</taxon>
        <taxon>Hexapoda</taxon>
        <taxon>Insecta</taxon>
        <taxon>Pterygota</taxon>
        <taxon>Neoptera</taxon>
        <taxon>Endopterygota</taxon>
        <taxon>Hymenoptera</taxon>
        <taxon>Apocrita</taxon>
        <taxon>Aculeata</taxon>
        <taxon>Formicoidea</taxon>
        <taxon>Formicidae</taxon>
        <taxon>Formicinae</taxon>
        <taxon>Lasius</taxon>
        <taxon>Lasius</taxon>
    </lineage>
</organism>